<dbReference type="EMBL" id="VCHQ01000006">
    <property type="protein sequence ID" value="TLV22011.1"/>
    <property type="molecule type" value="Genomic_DNA"/>
</dbReference>
<organism evidence="3 4">
    <name type="scientific">Klebsiella indica</name>
    <dbReference type="NCBI Taxonomy" id="2582917"/>
    <lineage>
        <taxon>Bacteria</taxon>
        <taxon>Pseudomonadati</taxon>
        <taxon>Pseudomonadota</taxon>
        <taxon>Gammaproteobacteria</taxon>
        <taxon>Enterobacterales</taxon>
        <taxon>Enterobacteriaceae</taxon>
        <taxon>Klebsiella/Raoultella group</taxon>
        <taxon>Klebsiella</taxon>
    </lineage>
</organism>
<dbReference type="PANTHER" id="PTHR30007">
    <property type="entry name" value="PHP DOMAIN PROTEIN"/>
    <property type="match status" value="1"/>
</dbReference>
<evidence type="ECO:0000313" key="3">
    <source>
        <dbReference type="EMBL" id="TLV22011.1"/>
    </source>
</evidence>
<dbReference type="PANTHER" id="PTHR30007:SF1">
    <property type="entry name" value="BLR1914 PROTEIN"/>
    <property type="match status" value="1"/>
</dbReference>
<dbReference type="InterPro" id="IPR025161">
    <property type="entry name" value="IS402-like_dom"/>
</dbReference>
<sequence>MARYDFPDDAWAIISPMLPAESGSSKGGRPYFAHRHVMNGIFWVLCSGAPWRDLPERYGHWKTVYNRFNRWSKAGIMNSIFNKLLQILDEKKLVDWDVIALDGSNIRALKAAAGAKKKHPDDINDHGLGRSRGGFGTKIHLATDGTGLPLSFCLSGGQAHESQYAQVLLNRVGIIRQSGCLKSRAKAVLADKGYSSKKFRTSLKLKGIKAVIPFKSNEKASRDGRRKLDIHLYKKRNVVERSFAALKENRRIATCSEKTARNYLSMLKLGAIRLFLRRLLS</sequence>
<dbReference type="InterPro" id="IPR002559">
    <property type="entry name" value="Transposase_11"/>
</dbReference>
<dbReference type="GO" id="GO:0006313">
    <property type="term" value="P:DNA transposition"/>
    <property type="evidence" value="ECO:0007669"/>
    <property type="project" value="InterPro"/>
</dbReference>
<name>A0A5R9LPS2_9ENTR</name>
<dbReference type="AlphaFoldDB" id="A0A5R9LPS2"/>
<evidence type="ECO:0000259" key="1">
    <source>
        <dbReference type="Pfam" id="PF01609"/>
    </source>
</evidence>
<protein>
    <submittedName>
        <fullName evidence="3">IS5 family transposase</fullName>
    </submittedName>
</protein>
<feature type="domain" description="Transposase IS4-like" evidence="1">
    <location>
        <begin position="97"/>
        <end position="267"/>
    </location>
</feature>
<dbReference type="Pfam" id="PF01609">
    <property type="entry name" value="DDE_Tnp_1"/>
    <property type="match status" value="1"/>
</dbReference>
<reference evidence="3 4" key="1">
    <citation type="submission" date="2019-05" db="EMBL/GenBank/DDBJ databases">
        <title>Genome sequence of Klebsiella sp strain TOUT106.</title>
        <authorList>
            <person name="Rahi P."/>
            <person name="Chaudhari D."/>
        </authorList>
    </citation>
    <scope>NUCLEOTIDE SEQUENCE [LARGE SCALE GENOMIC DNA]</scope>
    <source>
        <strain evidence="3 4">TOUT106</strain>
    </source>
</reference>
<gene>
    <name evidence="3" type="ORF">FE839_05685</name>
</gene>
<dbReference type="NCBIfam" id="NF033580">
    <property type="entry name" value="transpos_IS5_3"/>
    <property type="match status" value="1"/>
</dbReference>
<dbReference type="RefSeq" id="WP_138359866.1">
    <property type="nucleotide sequence ID" value="NZ_VCHQ01000006.1"/>
</dbReference>
<dbReference type="GO" id="GO:0003677">
    <property type="term" value="F:DNA binding"/>
    <property type="evidence" value="ECO:0007669"/>
    <property type="project" value="InterPro"/>
</dbReference>
<feature type="domain" description="Insertion element IS402-like" evidence="2">
    <location>
        <begin position="7"/>
        <end position="81"/>
    </location>
</feature>
<keyword evidence="4" id="KW-1185">Reference proteome</keyword>
<accession>A0A5R9LPS2</accession>
<evidence type="ECO:0000313" key="4">
    <source>
        <dbReference type="Proteomes" id="UP000307430"/>
    </source>
</evidence>
<dbReference type="Proteomes" id="UP000307430">
    <property type="component" value="Unassembled WGS sequence"/>
</dbReference>
<dbReference type="Pfam" id="PF13340">
    <property type="entry name" value="DUF4096"/>
    <property type="match status" value="1"/>
</dbReference>
<comment type="caution">
    <text evidence="3">The sequence shown here is derived from an EMBL/GenBank/DDBJ whole genome shotgun (WGS) entry which is preliminary data.</text>
</comment>
<proteinExistence type="predicted"/>
<evidence type="ECO:0000259" key="2">
    <source>
        <dbReference type="Pfam" id="PF13340"/>
    </source>
</evidence>
<dbReference type="GO" id="GO:0004803">
    <property type="term" value="F:transposase activity"/>
    <property type="evidence" value="ECO:0007669"/>
    <property type="project" value="InterPro"/>
</dbReference>